<dbReference type="GO" id="GO:0005737">
    <property type="term" value="C:cytoplasm"/>
    <property type="evidence" value="ECO:0007669"/>
    <property type="project" value="TreeGrafter"/>
</dbReference>
<dbReference type="GO" id="GO:0016020">
    <property type="term" value="C:membrane"/>
    <property type="evidence" value="ECO:0007669"/>
    <property type="project" value="UniProtKB-SubCell"/>
</dbReference>
<dbReference type="SMR" id="A0A314LFN9"/>
<dbReference type="Proteomes" id="UP000187609">
    <property type="component" value="Unassembled WGS sequence"/>
</dbReference>
<sequence length="235" mass="26282">MAPFCRTPLCKKLKAIAVNGSKILPDWGYVGSENGGKLVIHAATSGDGNTKFNSTDTFIGLTEREQDFINFTAEFNKPPKYDFLYGGSSLYGSLSPQIVREWLAFHVRLFGEKSHFVIHDAGGIHEGVIAVLKPWMKKRYVTLQDIRDKERFDGYCHNQFLILGLEEDHGKSYSLPKIRDNSVDLQEGAQKRYGHLVPSSSSTVPLSDNMLPGTPLKAKGLRQKEEFDIDRTTTG</sequence>
<protein>
    <submittedName>
        <fullName evidence="5">Galactan beta-1,4-galactosyltransferase gals3</fullName>
    </submittedName>
</protein>
<feature type="compositionally biased region" description="Low complexity" evidence="4">
    <location>
        <begin position="198"/>
        <end position="207"/>
    </location>
</feature>
<proteinExistence type="predicted"/>
<evidence type="ECO:0000256" key="3">
    <source>
        <dbReference type="ARBA" id="ARBA00022989"/>
    </source>
</evidence>
<gene>
    <name evidence="5" type="primary">GALS3_2</name>
    <name evidence="5" type="ORF">A4A49_52999</name>
</gene>
<dbReference type="PANTHER" id="PTHR21461:SF12">
    <property type="entry name" value="GALACTAN BETA-1,4-GALACTOSYLTRANSFERASE GALS2"/>
    <property type="match status" value="1"/>
</dbReference>
<dbReference type="PANTHER" id="PTHR21461">
    <property type="entry name" value="GLYCOSYLTRANSFERASE FAMILY 92 PROTEIN"/>
    <property type="match status" value="1"/>
</dbReference>
<evidence type="ECO:0000256" key="1">
    <source>
        <dbReference type="ARBA" id="ARBA00004167"/>
    </source>
</evidence>
<reference evidence="5" key="1">
    <citation type="submission" date="2016-11" db="EMBL/GenBank/DDBJ databases">
        <title>The genome of Nicotiana attenuata.</title>
        <authorList>
            <person name="Xu S."/>
            <person name="Brockmoeller T."/>
            <person name="Gaquerel E."/>
            <person name="Navarro A."/>
            <person name="Kuhl H."/>
            <person name="Gase K."/>
            <person name="Ling Z."/>
            <person name="Zhou W."/>
            <person name="Kreitzer C."/>
            <person name="Stanke M."/>
            <person name="Tang H."/>
            <person name="Lyons E."/>
            <person name="Pandey P."/>
            <person name="Pandey S.P."/>
            <person name="Timmermann B."/>
            <person name="Baldwin I.T."/>
        </authorList>
    </citation>
    <scope>NUCLEOTIDE SEQUENCE [LARGE SCALE GENOMIC DNA]</scope>
    <source>
        <strain evidence="5">UT</strain>
    </source>
</reference>
<dbReference type="Gramene" id="OIT39394">
    <property type="protein sequence ID" value="OIT39394"/>
    <property type="gene ID" value="A4A49_52999"/>
</dbReference>
<dbReference type="STRING" id="49451.A0A314LFN9"/>
<evidence type="ECO:0000313" key="6">
    <source>
        <dbReference type="Proteomes" id="UP000187609"/>
    </source>
</evidence>
<keyword evidence="6" id="KW-1185">Reference proteome</keyword>
<keyword evidence="3" id="KW-0472">Membrane</keyword>
<dbReference type="AlphaFoldDB" id="A0A314LFN9"/>
<keyword evidence="2" id="KW-0812">Transmembrane</keyword>
<dbReference type="EMBL" id="MJEQ01000113">
    <property type="protein sequence ID" value="OIT39394.1"/>
    <property type="molecule type" value="Genomic_DNA"/>
</dbReference>
<keyword evidence="3" id="KW-1133">Transmembrane helix</keyword>
<feature type="region of interest" description="Disordered" evidence="4">
    <location>
        <begin position="198"/>
        <end position="217"/>
    </location>
</feature>
<evidence type="ECO:0000256" key="2">
    <source>
        <dbReference type="ARBA" id="ARBA00022692"/>
    </source>
</evidence>
<evidence type="ECO:0000313" key="5">
    <source>
        <dbReference type="EMBL" id="OIT39394.1"/>
    </source>
</evidence>
<evidence type="ECO:0000256" key="4">
    <source>
        <dbReference type="SAM" id="MobiDB-lite"/>
    </source>
</evidence>
<organism evidence="5 6">
    <name type="scientific">Nicotiana attenuata</name>
    <name type="common">Coyote tobacco</name>
    <dbReference type="NCBI Taxonomy" id="49451"/>
    <lineage>
        <taxon>Eukaryota</taxon>
        <taxon>Viridiplantae</taxon>
        <taxon>Streptophyta</taxon>
        <taxon>Embryophyta</taxon>
        <taxon>Tracheophyta</taxon>
        <taxon>Spermatophyta</taxon>
        <taxon>Magnoliopsida</taxon>
        <taxon>eudicotyledons</taxon>
        <taxon>Gunneridae</taxon>
        <taxon>Pentapetalae</taxon>
        <taxon>asterids</taxon>
        <taxon>lamiids</taxon>
        <taxon>Solanales</taxon>
        <taxon>Solanaceae</taxon>
        <taxon>Nicotianoideae</taxon>
        <taxon>Nicotianeae</taxon>
        <taxon>Nicotiana</taxon>
    </lineage>
</organism>
<comment type="caution">
    <text evidence="5">The sequence shown here is derived from an EMBL/GenBank/DDBJ whole genome shotgun (WGS) entry which is preliminary data.</text>
</comment>
<dbReference type="GO" id="GO:0016757">
    <property type="term" value="F:glycosyltransferase activity"/>
    <property type="evidence" value="ECO:0007669"/>
    <property type="project" value="UniProtKB-KW"/>
</dbReference>
<comment type="subcellular location">
    <subcellularLocation>
        <location evidence="1">Membrane</location>
        <topology evidence="1">Single-pass membrane protein</topology>
    </subcellularLocation>
</comment>
<accession>A0A314LFN9</accession>
<name>A0A314LFN9_NICAT</name>